<protein>
    <submittedName>
        <fullName evidence="2">Uncharacterized protein</fullName>
    </submittedName>
</protein>
<dbReference type="AlphaFoldDB" id="A0A0D6MPD6"/>
<dbReference type="Proteomes" id="UP000032679">
    <property type="component" value="Unassembled WGS sequence"/>
</dbReference>
<reference evidence="2 3" key="1">
    <citation type="submission" date="2012-10" db="EMBL/GenBank/DDBJ databases">
        <title>Genome sequencing of Tanticharoenia sakaeratensis NBRC 103193.</title>
        <authorList>
            <person name="Azuma Y."/>
            <person name="Hadano H."/>
            <person name="Hirakawa H."/>
            <person name="Matsushita K."/>
        </authorList>
    </citation>
    <scope>NUCLEOTIDE SEQUENCE [LARGE SCALE GENOMIC DNA]</scope>
    <source>
        <strain evidence="2 3">NBRC 103193</strain>
    </source>
</reference>
<dbReference type="EMBL" id="BALE01000048">
    <property type="protein sequence ID" value="GAN55562.1"/>
    <property type="molecule type" value="Genomic_DNA"/>
</dbReference>
<accession>A0A0D6MPD6</accession>
<feature type="region of interest" description="Disordered" evidence="1">
    <location>
        <begin position="290"/>
        <end position="330"/>
    </location>
</feature>
<keyword evidence="3" id="KW-1185">Reference proteome</keyword>
<comment type="caution">
    <text evidence="2">The sequence shown here is derived from an EMBL/GenBank/DDBJ whole genome shotgun (WGS) entry which is preliminary data.</text>
</comment>
<gene>
    <name evidence="2" type="ORF">Tasa_048_187</name>
</gene>
<sequence length="330" mass="35269">MTLAAPIIRDGAWFDRLYDGWDEIARTALADGVTGLVLRRAATGQTVCWYLGSDGAVLSTHAAFLEGDVRTVLWRAAESWAVPLVKGSLSGTPDAVPPSSDLPPPLLAEIAGAWAAQNLDAIAIYPASWATTGGMMSGQTGLAIEDTRIAALLESRVSSEALIVASPFTGAPLRAQIVLDCDELAVHRFHDPEHDAAFYLTWHTRATMERPSFFCPKAHLIVSDQPDPALLPGRILAWYAAHPDHARQIAEAVPFKAHDYGLGRASALTDLKDEEPAVAAPLEHGGSESAAWALLRTTDGTGSALPAEQSPEDPRPGFLKRLFGGRRAKD</sequence>
<dbReference type="STRING" id="1231623.Tasa_048_187"/>
<dbReference type="RefSeq" id="WP_048850766.1">
    <property type="nucleotide sequence ID" value="NZ_BALE01000048.1"/>
</dbReference>
<name>A0A0D6MPD6_9PROT</name>
<evidence type="ECO:0000313" key="3">
    <source>
        <dbReference type="Proteomes" id="UP000032679"/>
    </source>
</evidence>
<proteinExistence type="predicted"/>
<evidence type="ECO:0000313" key="2">
    <source>
        <dbReference type="EMBL" id="GAN55562.1"/>
    </source>
</evidence>
<evidence type="ECO:0000256" key="1">
    <source>
        <dbReference type="SAM" id="MobiDB-lite"/>
    </source>
</evidence>
<dbReference type="OrthoDB" id="7281372at2"/>
<organism evidence="2 3">
    <name type="scientific">Tanticharoenia sakaeratensis NBRC 103193</name>
    <dbReference type="NCBI Taxonomy" id="1231623"/>
    <lineage>
        <taxon>Bacteria</taxon>
        <taxon>Pseudomonadati</taxon>
        <taxon>Pseudomonadota</taxon>
        <taxon>Alphaproteobacteria</taxon>
        <taxon>Acetobacterales</taxon>
        <taxon>Acetobacteraceae</taxon>
        <taxon>Tanticharoenia</taxon>
    </lineage>
</organism>